<protein>
    <submittedName>
        <fullName evidence="2">Uncharacterized protein</fullName>
    </submittedName>
</protein>
<name>E4YPR7_OIKDI</name>
<keyword evidence="1" id="KW-0472">Membrane</keyword>
<organism evidence="2">
    <name type="scientific">Oikopleura dioica</name>
    <name type="common">Tunicate</name>
    <dbReference type="NCBI Taxonomy" id="34765"/>
    <lineage>
        <taxon>Eukaryota</taxon>
        <taxon>Metazoa</taxon>
        <taxon>Chordata</taxon>
        <taxon>Tunicata</taxon>
        <taxon>Appendicularia</taxon>
        <taxon>Copelata</taxon>
        <taxon>Oikopleuridae</taxon>
        <taxon>Oikopleura</taxon>
    </lineage>
</organism>
<feature type="transmembrane region" description="Helical" evidence="1">
    <location>
        <begin position="33"/>
        <end position="56"/>
    </location>
</feature>
<keyword evidence="1" id="KW-0812">Transmembrane</keyword>
<evidence type="ECO:0000313" key="2">
    <source>
        <dbReference type="EMBL" id="CBY37463.1"/>
    </source>
</evidence>
<dbReference type="EMBL" id="FN654981">
    <property type="protein sequence ID" value="CBY37463.1"/>
    <property type="molecule type" value="Genomic_DNA"/>
</dbReference>
<dbReference type="AlphaFoldDB" id="E4YPR7"/>
<reference evidence="2" key="1">
    <citation type="journal article" date="2010" name="Science">
        <title>Plasticity of animal genome architecture unmasked by rapid evolution of a pelagic tunicate.</title>
        <authorList>
            <person name="Denoeud F."/>
            <person name="Henriet S."/>
            <person name="Mungpakdee S."/>
            <person name="Aury J.M."/>
            <person name="Da Silva C."/>
            <person name="Brinkmann H."/>
            <person name="Mikhaleva J."/>
            <person name="Olsen L.C."/>
            <person name="Jubin C."/>
            <person name="Canestro C."/>
            <person name="Bouquet J.M."/>
            <person name="Danks G."/>
            <person name="Poulain J."/>
            <person name="Campsteijn C."/>
            <person name="Adamski M."/>
            <person name="Cross I."/>
            <person name="Yadetie F."/>
            <person name="Muffato M."/>
            <person name="Louis A."/>
            <person name="Butcher S."/>
            <person name="Tsagkogeorga G."/>
            <person name="Konrad A."/>
            <person name="Singh S."/>
            <person name="Jensen M.F."/>
            <person name="Cong E.H."/>
            <person name="Eikeseth-Otteraa H."/>
            <person name="Noel B."/>
            <person name="Anthouard V."/>
            <person name="Porcel B.M."/>
            <person name="Kachouri-Lafond R."/>
            <person name="Nishino A."/>
            <person name="Ugolini M."/>
            <person name="Chourrout P."/>
            <person name="Nishida H."/>
            <person name="Aasland R."/>
            <person name="Huzurbazar S."/>
            <person name="Westhof E."/>
            <person name="Delsuc F."/>
            <person name="Lehrach H."/>
            <person name="Reinhardt R."/>
            <person name="Weissenbach J."/>
            <person name="Roy S.W."/>
            <person name="Artiguenave F."/>
            <person name="Postlethwait J.H."/>
            <person name="Manak J.R."/>
            <person name="Thompson E.M."/>
            <person name="Jaillon O."/>
            <person name="Du Pasquier L."/>
            <person name="Boudinot P."/>
            <person name="Liberles D.A."/>
            <person name="Volff J.N."/>
            <person name="Philippe H."/>
            <person name="Lenhard B."/>
            <person name="Roest Crollius H."/>
            <person name="Wincker P."/>
            <person name="Chourrout D."/>
        </authorList>
    </citation>
    <scope>NUCLEOTIDE SEQUENCE [LARGE SCALE GENOMIC DNA]</scope>
</reference>
<evidence type="ECO:0000256" key="1">
    <source>
        <dbReference type="SAM" id="Phobius"/>
    </source>
</evidence>
<dbReference type="Proteomes" id="UP000011014">
    <property type="component" value="Unassembled WGS sequence"/>
</dbReference>
<sequence>MNFSEEFFAAVLSEERYIKIDPDIRNCEDVRMWYAFLASSLVTFIGGLILILLWSWRAFNYMCCAAYRLQNVTRSQLTIPPRLGEKDRSGDAAASKANAAEVGWMTAVKDWAGVMISAQTLTGRILVVLVFLLRQLVIMISSYFNKAKRRKKREAKLRVKN</sequence>
<proteinExistence type="predicted"/>
<keyword evidence="1" id="KW-1133">Transmembrane helix</keyword>
<accession>E4YPR7</accession>
<feature type="transmembrane region" description="Helical" evidence="1">
    <location>
        <begin position="125"/>
        <end position="144"/>
    </location>
</feature>
<gene>
    <name evidence="2" type="ORF">GSOID_T00030923001</name>
</gene>